<dbReference type="AlphaFoldDB" id="X1EIE4"/>
<accession>X1EIE4</accession>
<feature type="non-terminal residue" evidence="1">
    <location>
        <position position="135"/>
    </location>
</feature>
<reference evidence="1" key="1">
    <citation type="journal article" date="2014" name="Front. Microbiol.">
        <title>High frequency of phylogenetically diverse reductive dehalogenase-homologous genes in deep subseafloor sedimentary metagenomes.</title>
        <authorList>
            <person name="Kawai M."/>
            <person name="Futagami T."/>
            <person name="Toyoda A."/>
            <person name="Takaki Y."/>
            <person name="Nishi S."/>
            <person name="Hori S."/>
            <person name="Arai W."/>
            <person name="Tsubouchi T."/>
            <person name="Morono Y."/>
            <person name="Uchiyama I."/>
            <person name="Ito T."/>
            <person name="Fujiyama A."/>
            <person name="Inagaki F."/>
            <person name="Takami H."/>
        </authorList>
    </citation>
    <scope>NUCLEOTIDE SEQUENCE</scope>
    <source>
        <strain evidence="1">Expedition CK06-06</strain>
    </source>
</reference>
<name>X1EIE4_9ZZZZ</name>
<sequence>MTIKKSIGWTQMTLNPIKGMCKGGCWYCYYSGKRQWEYIAPVKIGGVAIDGEPTNGFKAGKYLRKGVVITSRGCPFNCPWCLVGQDLIELDDFPEGNIIQDNNFLACSRSHKDKVFRMLSHQKRIEFSGGLDSTL</sequence>
<gene>
    <name evidence="1" type="ORF">S03H2_23842</name>
</gene>
<dbReference type="EMBL" id="BARU01013102">
    <property type="protein sequence ID" value="GAH33076.1"/>
    <property type="molecule type" value="Genomic_DNA"/>
</dbReference>
<proteinExistence type="predicted"/>
<evidence type="ECO:0008006" key="2">
    <source>
        <dbReference type="Google" id="ProtNLM"/>
    </source>
</evidence>
<comment type="caution">
    <text evidence="1">The sequence shown here is derived from an EMBL/GenBank/DDBJ whole genome shotgun (WGS) entry which is preliminary data.</text>
</comment>
<evidence type="ECO:0000313" key="1">
    <source>
        <dbReference type="EMBL" id="GAH33076.1"/>
    </source>
</evidence>
<organism evidence="1">
    <name type="scientific">marine sediment metagenome</name>
    <dbReference type="NCBI Taxonomy" id="412755"/>
    <lineage>
        <taxon>unclassified sequences</taxon>
        <taxon>metagenomes</taxon>
        <taxon>ecological metagenomes</taxon>
    </lineage>
</organism>
<protein>
    <recommendedName>
        <fullName evidence="2">Radical SAM core domain-containing protein</fullName>
    </recommendedName>
</protein>